<protein>
    <submittedName>
        <fullName evidence="1">Uncharacterized protein</fullName>
    </submittedName>
</protein>
<reference evidence="1 3" key="1">
    <citation type="submission" date="2019-06" db="EMBL/GenBank/DDBJ databases">
        <title>Draft genome sequence of [Clostridium] clostridioforme NBRC 113352.</title>
        <authorList>
            <person name="Miura T."/>
            <person name="Furukawa M."/>
            <person name="Shimamura M."/>
            <person name="Ohyama Y."/>
            <person name="Yamazoe A."/>
            <person name="Kawasaki H."/>
        </authorList>
    </citation>
    <scope>NUCLEOTIDE SEQUENCE [LARGE SCALE GENOMIC DNA]</scope>
    <source>
        <strain evidence="1 3">NBRC 113352</strain>
    </source>
</reference>
<name>A0A829WBU0_9FIRM</name>
<gene>
    <name evidence="1" type="ORF">Ccl03g_26740</name>
    <name evidence="2" type="ORF">G5B26_16360</name>
</gene>
<evidence type="ECO:0000313" key="4">
    <source>
        <dbReference type="Proteomes" id="UP000719916"/>
    </source>
</evidence>
<dbReference type="Pfam" id="PF19157">
    <property type="entry name" value="DUF5839"/>
    <property type="match status" value="1"/>
</dbReference>
<evidence type="ECO:0000313" key="1">
    <source>
        <dbReference type="EMBL" id="GEA36961.1"/>
    </source>
</evidence>
<dbReference type="InterPro" id="IPR043895">
    <property type="entry name" value="DUF5839"/>
</dbReference>
<reference evidence="2 4" key="2">
    <citation type="journal article" date="2020" name="Cell Host Microbe">
        <title>Functional and Genomic Variation between Human-Derived Isolates of Lachnospiraceae Reveals Inter- and Intra-Species Diversity.</title>
        <authorList>
            <person name="Sorbara M.T."/>
            <person name="Littmann E.R."/>
            <person name="Fontana E."/>
            <person name="Moody T.U."/>
            <person name="Kohout C.E."/>
            <person name="Gjonbalaj M."/>
            <person name="Eaton V."/>
            <person name="Seok R."/>
            <person name="Leiner I.M."/>
            <person name="Pamer E.G."/>
        </authorList>
    </citation>
    <scope>NUCLEOTIDE SEQUENCE [LARGE SCALE GENOMIC DNA]</scope>
    <source>
        <strain evidence="2 4">MSK.2.26</strain>
    </source>
</reference>
<evidence type="ECO:0000313" key="2">
    <source>
        <dbReference type="EMBL" id="NSJ45128.1"/>
    </source>
</evidence>
<dbReference type="RefSeq" id="WP_002583324.1">
    <property type="nucleotide sequence ID" value="NZ_BJLB01000001.1"/>
</dbReference>
<dbReference type="Proteomes" id="UP000719916">
    <property type="component" value="Unassembled WGS sequence"/>
</dbReference>
<dbReference type="AlphaFoldDB" id="A0A829WBU0"/>
<organism evidence="1 3">
    <name type="scientific">Enterocloster clostridioformis</name>
    <dbReference type="NCBI Taxonomy" id="1531"/>
    <lineage>
        <taxon>Bacteria</taxon>
        <taxon>Bacillati</taxon>
        <taxon>Bacillota</taxon>
        <taxon>Clostridia</taxon>
        <taxon>Lachnospirales</taxon>
        <taxon>Lachnospiraceae</taxon>
        <taxon>Enterocloster</taxon>
    </lineage>
</organism>
<proteinExistence type="predicted"/>
<comment type="caution">
    <text evidence="1">The sequence shown here is derived from an EMBL/GenBank/DDBJ whole genome shotgun (WGS) entry which is preliminary data.</text>
</comment>
<sequence>MHYPINIEMLMGMAQTAGISDLSKKLLGQMARALNNIYKMGMEYSTEDFVFTPEIVREAHQRVYGKLLTNEEADQQFYELLSEWGNDAFQAGAANDKHTVRLSSISISRRNSGSRPTKKKMEQARRFYEKYGVYKREIVIDEHGVLMDGYTTYLLMCEQGKDMVSARRIKRQGITAVFNEGGKAYQWEIPLKLIDKIAPGDRVVVETFYGPQQVTVKEIIPLAKRTGRKVRRIGEKPN</sequence>
<dbReference type="EMBL" id="JAAISW010000029">
    <property type="protein sequence ID" value="NSJ45128.1"/>
    <property type="molecule type" value="Genomic_DNA"/>
</dbReference>
<evidence type="ECO:0000313" key="3">
    <source>
        <dbReference type="Proteomes" id="UP000315200"/>
    </source>
</evidence>
<dbReference type="EMBL" id="BJLB01000001">
    <property type="protein sequence ID" value="GEA36961.1"/>
    <property type="molecule type" value="Genomic_DNA"/>
</dbReference>
<reference evidence="2" key="3">
    <citation type="submission" date="2020-02" db="EMBL/GenBank/DDBJ databases">
        <authorList>
            <person name="Littmann E."/>
            <person name="Sorbara M."/>
        </authorList>
    </citation>
    <scope>NUCLEOTIDE SEQUENCE</scope>
    <source>
        <strain evidence="2">MSK.2.26</strain>
    </source>
</reference>
<accession>A0A829WBU0</accession>
<dbReference type="Proteomes" id="UP000315200">
    <property type="component" value="Unassembled WGS sequence"/>
</dbReference>